<dbReference type="AlphaFoldDB" id="A0A897N2W0"/>
<dbReference type="PANTHER" id="PTHR43833">
    <property type="entry name" value="POTASSIUM CHANNEL PROTEIN 2-RELATED-RELATED"/>
    <property type="match status" value="1"/>
</dbReference>
<organism evidence="2 3">
    <name type="scientific">Halapricum desulfuricans</name>
    <dbReference type="NCBI Taxonomy" id="2841257"/>
    <lineage>
        <taxon>Archaea</taxon>
        <taxon>Methanobacteriati</taxon>
        <taxon>Methanobacteriota</taxon>
        <taxon>Stenosarchaea group</taxon>
        <taxon>Halobacteria</taxon>
        <taxon>Halobacteriales</taxon>
        <taxon>Haloarculaceae</taxon>
        <taxon>Halapricum</taxon>
    </lineage>
</organism>
<dbReference type="InterPro" id="IPR050721">
    <property type="entry name" value="Trk_Ktr_HKT_K-transport"/>
</dbReference>
<proteinExistence type="predicted"/>
<protein>
    <submittedName>
        <fullName evidence="2">K+/H+ antiporter YhaU, regulatory subunit KhtT</fullName>
    </submittedName>
</protein>
<dbReference type="InterPro" id="IPR058776">
    <property type="entry name" value="KhtT-like_N"/>
</dbReference>
<dbReference type="Gene3D" id="3.30.70.1450">
    <property type="entry name" value="Regulator of K+ conductance, C-terminal domain"/>
    <property type="match status" value="1"/>
</dbReference>
<dbReference type="GO" id="GO:0006813">
    <property type="term" value="P:potassium ion transport"/>
    <property type="evidence" value="ECO:0007669"/>
    <property type="project" value="InterPro"/>
</dbReference>
<dbReference type="EMBL" id="CP064787">
    <property type="protein sequence ID" value="QSG05065.1"/>
    <property type="molecule type" value="Genomic_DNA"/>
</dbReference>
<evidence type="ECO:0000259" key="1">
    <source>
        <dbReference type="PROSITE" id="PS51202"/>
    </source>
</evidence>
<dbReference type="PANTHER" id="PTHR43833:SF9">
    <property type="entry name" value="POTASSIUM CHANNEL PROTEIN YUGO-RELATED"/>
    <property type="match status" value="1"/>
</dbReference>
<reference evidence="2" key="1">
    <citation type="submission" date="2020-11" db="EMBL/GenBank/DDBJ databases">
        <title>Carbohydrate-dependent, anaerobic sulfur respiration: A novel catabolism in halophilic archaea.</title>
        <authorList>
            <person name="Sorokin D.Y."/>
            <person name="Messina E."/>
            <person name="Smedile F."/>
            <person name="La Cono V."/>
            <person name="Hallsworth J.E."/>
            <person name="Yakimov M.M."/>
        </authorList>
    </citation>
    <scope>NUCLEOTIDE SEQUENCE</scope>
    <source>
        <strain evidence="2">HSR12-1</strain>
    </source>
</reference>
<dbReference type="InterPro" id="IPR006037">
    <property type="entry name" value="RCK_C"/>
</dbReference>
<dbReference type="GO" id="GO:0008324">
    <property type="term" value="F:monoatomic cation transmembrane transporter activity"/>
    <property type="evidence" value="ECO:0007669"/>
    <property type="project" value="InterPro"/>
</dbReference>
<dbReference type="InterPro" id="IPR026278">
    <property type="entry name" value="KhtT"/>
</dbReference>
<sequence length="190" mass="20280">MSPITPVALVVTVLLLTGSFYADFPTPLAMTVEESELPGVGKKHVVELDGEQLVIVTHNTGKREVFKRPDADTDSQKLFELSDDLARTVGTILEGAYFQPVEAEKRETTLPGGILLEWYEIQPGSPLAGTTIGDAHVGRKTGVSVVAIERGGETVESPGPETELLEGDTVVVTGTSENCEAFERLLAGDT</sequence>
<dbReference type="SUPFAM" id="SSF116726">
    <property type="entry name" value="TrkA C-terminal domain-like"/>
    <property type="match status" value="1"/>
</dbReference>
<dbReference type="Pfam" id="PF25991">
    <property type="entry name" value="KhtT_N"/>
    <property type="match status" value="1"/>
</dbReference>
<dbReference type="PROSITE" id="PS51202">
    <property type="entry name" value="RCK_C"/>
    <property type="match status" value="1"/>
</dbReference>
<dbReference type="Pfam" id="PF02080">
    <property type="entry name" value="TrkA_C"/>
    <property type="match status" value="1"/>
</dbReference>
<dbReference type="InterPro" id="IPR036721">
    <property type="entry name" value="RCK_C_sf"/>
</dbReference>
<evidence type="ECO:0000313" key="3">
    <source>
        <dbReference type="Proteomes" id="UP000663525"/>
    </source>
</evidence>
<accession>A0A897N2W0</accession>
<dbReference type="PIRSF" id="PIRSF005028">
    <property type="entry name" value="KhtT"/>
    <property type="match status" value="1"/>
</dbReference>
<evidence type="ECO:0000313" key="2">
    <source>
        <dbReference type="EMBL" id="QSG05065.1"/>
    </source>
</evidence>
<dbReference type="Proteomes" id="UP000663525">
    <property type="component" value="Chromosome"/>
</dbReference>
<feature type="domain" description="RCK C-terminal" evidence="1">
    <location>
        <begin position="104"/>
        <end position="188"/>
    </location>
</feature>
<name>A0A897N2W0_9EURY</name>
<gene>
    <name evidence="2" type="primary">khtT</name>
    <name evidence="2" type="ORF">HSR121_0711</name>
</gene>